<reference evidence="2" key="1">
    <citation type="submission" date="2023-04" db="EMBL/GenBank/DDBJ databases">
        <authorList>
            <consortium name="ELIXIR-Norway"/>
        </authorList>
    </citation>
    <scope>NUCLEOTIDE SEQUENCE [LARGE SCALE GENOMIC DNA]</scope>
</reference>
<protein>
    <submittedName>
        <fullName evidence="2">Uncharacterized protein</fullName>
    </submittedName>
</protein>
<accession>A0ABN8YPC7</accession>
<name>A0ABN8YPC7_RANTA</name>
<organism evidence="2 3">
    <name type="scientific">Rangifer tarandus platyrhynchus</name>
    <name type="common">Svalbard reindeer</name>
    <dbReference type="NCBI Taxonomy" id="3082113"/>
    <lineage>
        <taxon>Eukaryota</taxon>
        <taxon>Metazoa</taxon>
        <taxon>Chordata</taxon>
        <taxon>Craniata</taxon>
        <taxon>Vertebrata</taxon>
        <taxon>Euteleostomi</taxon>
        <taxon>Mammalia</taxon>
        <taxon>Eutheria</taxon>
        <taxon>Laurasiatheria</taxon>
        <taxon>Artiodactyla</taxon>
        <taxon>Ruminantia</taxon>
        <taxon>Pecora</taxon>
        <taxon>Cervidae</taxon>
        <taxon>Odocoileinae</taxon>
        <taxon>Rangifer</taxon>
    </lineage>
</organism>
<proteinExistence type="predicted"/>
<evidence type="ECO:0000313" key="3">
    <source>
        <dbReference type="Proteomes" id="UP001176941"/>
    </source>
</evidence>
<evidence type="ECO:0000256" key="1">
    <source>
        <dbReference type="SAM" id="MobiDB-lite"/>
    </source>
</evidence>
<keyword evidence="3" id="KW-1185">Reference proteome</keyword>
<evidence type="ECO:0000313" key="2">
    <source>
        <dbReference type="EMBL" id="CAI9163243.1"/>
    </source>
</evidence>
<gene>
    <name evidence="2" type="ORF">MRATA1EN1_LOCUS12205</name>
</gene>
<sequence length="141" mass="14782">MARTKQARIPGCGRGEAVSDLTSLVLEHLGLCSSQIRGQGTYAEAPRARASGKKNKTNTPLHGASSLGTGGRPKLQFLEGVCPKDLWEYLEGSLGWGAVCDTSAVGVVVCLSAVLKQGSPVPFSSLPLPPLFPMGQRKSFS</sequence>
<dbReference type="Proteomes" id="UP001176941">
    <property type="component" value="Chromosome 21"/>
</dbReference>
<feature type="region of interest" description="Disordered" evidence="1">
    <location>
        <begin position="43"/>
        <end position="68"/>
    </location>
</feature>
<dbReference type="EMBL" id="OX459957">
    <property type="protein sequence ID" value="CAI9163243.1"/>
    <property type="molecule type" value="Genomic_DNA"/>
</dbReference>